<accession>A0ACC3DV23</accession>
<dbReference type="Proteomes" id="UP001186974">
    <property type="component" value="Unassembled WGS sequence"/>
</dbReference>
<name>A0ACC3DV23_9PEZI</name>
<proteinExistence type="predicted"/>
<protein>
    <submittedName>
        <fullName evidence="1">Uncharacterized protein</fullName>
    </submittedName>
</protein>
<dbReference type="EMBL" id="JAWDJW010000530">
    <property type="protein sequence ID" value="KAK3080510.1"/>
    <property type="molecule type" value="Genomic_DNA"/>
</dbReference>
<gene>
    <name evidence="1" type="ORF">LTS18_000671</name>
</gene>
<reference evidence="1" key="1">
    <citation type="submission" date="2024-09" db="EMBL/GenBank/DDBJ databases">
        <title>Black Yeasts Isolated from many extreme environments.</title>
        <authorList>
            <person name="Coleine C."/>
            <person name="Stajich J.E."/>
            <person name="Selbmann L."/>
        </authorList>
    </citation>
    <scope>NUCLEOTIDE SEQUENCE</scope>
    <source>
        <strain evidence="1">CCFEE 5737</strain>
    </source>
</reference>
<keyword evidence="2" id="KW-1185">Reference proteome</keyword>
<evidence type="ECO:0000313" key="1">
    <source>
        <dbReference type="EMBL" id="KAK3080510.1"/>
    </source>
</evidence>
<evidence type="ECO:0000313" key="2">
    <source>
        <dbReference type="Proteomes" id="UP001186974"/>
    </source>
</evidence>
<sequence length="595" mass="66101">MSQASRFTKEGKKITYKMHVIQQPERARACGSGAKSSADRRPVDPPPIVELRIFEDGEERTFSYNANFFLFATLENARTMAQGRVPPTPASFPVLTGTPVAGMAYLDRPQPAGYFIFPDLSVRHEGKYRLAFALFEELKEVKDMDSEEVSGHESLPNQTHVSHRLEVKSAPFTVFSAKKFPGLTESTALSRMVAEQGCRVRIRRDVRMRRRETKGGKDEWDGYDEENAYERGRQTPGSDWNGQQQPQTPIDASDRPRSVSNASVASFGAPTPRRPSIEQMAQTYQQQYPPAMAPPPPTQNMFGQQPMGYNASQPQYPNQYPQQPMMQPPHVPYQPPQPQYQQQPQMAMSAQACGYPGYNPYGQYDQSHHVRQHSMEYPSNPSNDYRRASMQQPQVSQPQYQDPNHAMAPYGTLENNQYARVQAPPMDGPYSRAPAPPTSMFGPSAQQQQMPSTSTNNPNMPALAPLKTIQNMSQSKPELMSPHYAPSPNNANASDATMHTPVDGGNTGYGAAPPKFPIHPQQSGAAKRTFSSSFDTHHMEAPLRHGARPDAELTRPSPNLGFDGAGDDDVEDTGAMVYRRADGTDRRRVVPAGAE</sequence>
<comment type="caution">
    <text evidence="1">The sequence shown here is derived from an EMBL/GenBank/DDBJ whole genome shotgun (WGS) entry which is preliminary data.</text>
</comment>
<organism evidence="1 2">
    <name type="scientific">Coniosporium uncinatum</name>
    <dbReference type="NCBI Taxonomy" id="93489"/>
    <lineage>
        <taxon>Eukaryota</taxon>
        <taxon>Fungi</taxon>
        <taxon>Dikarya</taxon>
        <taxon>Ascomycota</taxon>
        <taxon>Pezizomycotina</taxon>
        <taxon>Dothideomycetes</taxon>
        <taxon>Dothideomycetes incertae sedis</taxon>
        <taxon>Coniosporium</taxon>
    </lineage>
</organism>